<gene>
    <name evidence="4" type="primary">LOC101499348</name>
</gene>
<dbReference type="RefSeq" id="XP_027186226.1">
    <property type="nucleotide sequence ID" value="XM_027330425.1"/>
</dbReference>
<sequence length="205" mass="23310">MINKKNRQSQVGHNVHSGGSITAREHVKKMRVELNREPTNFEVYERHHRPKGKPDEWFNEKQAKIAEMYQTLMFEKQSHNGEGSSQLSDNSIYMEVVGGINKKGRIFGLGSQAATIKAFIKSSSTDCDVSSEKVVAMEAKIEALTIELEQKNLEQEIIQKKMAHWERMFESIMPHCNQNSTLQSEGEGDNGNEDIGDDMDDNLMH</sequence>
<feature type="region of interest" description="Disordered" evidence="2">
    <location>
        <begin position="178"/>
        <end position="205"/>
    </location>
</feature>
<dbReference type="InterPro" id="IPR004252">
    <property type="entry name" value="Probable_transposase_24"/>
</dbReference>
<proteinExistence type="predicted"/>
<evidence type="ECO:0000256" key="2">
    <source>
        <dbReference type="SAM" id="MobiDB-lite"/>
    </source>
</evidence>
<protein>
    <submittedName>
        <fullName evidence="4">Uncharacterized protein LOC101499348</fullName>
    </submittedName>
</protein>
<dbReference type="AlphaFoldDB" id="A0A3Q7XR46"/>
<keyword evidence="3" id="KW-1185">Reference proteome</keyword>
<feature type="compositionally biased region" description="Acidic residues" evidence="2">
    <location>
        <begin position="186"/>
        <end position="205"/>
    </location>
</feature>
<dbReference type="KEGG" id="cam:101499348"/>
<reference evidence="4" key="1">
    <citation type="submission" date="2025-08" db="UniProtKB">
        <authorList>
            <consortium name="RefSeq"/>
        </authorList>
    </citation>
    <scope>IDENTIFICATION</scope>
    <source>
        <tissue evidence="4">Etiolated seedlings</tissue>
    </source>
</reference>
<dbReference type="Proteomes" id="UP000087171">
    <property type="component" value="Unplaced"/>
</dbReference>
<organism evidence="3 4">
    <name type="scientific">Cicer arietinum</name>
    <name type="common">Chickpea</name>
    <name type="synonym">Garbanzo</name>
    <dbReference type="NCBI Taxonomy" id="3827"/>
    <lineage>
        <taxon>Eukaryota</taxon>
        <taxon>Viridiplantae</taxon>
        <taxon>Streptophyta</taxon>
        <taxon>Embryophyta</taxon>
        <taxon>Tracheophyta</taxon>
        <taxon>Spermatophyta</taxon>
        <taxon>Magnoliopsida</taxon>
        <taxon>eudicotyledons</taxon>
        <taxon>Gunneridae</taxon>
        <taxon>Pentapetalae</taxon>
        <taxon>rosids</taxon>
        <taxon>fabids</taxon>
        <taxon>Fabales</taxon>
        <taxon>Fabaceae</taxon>
        <taxon>Papilionoideae</taxon>
        <taxon>50 kb inversion clade</taxon>
        <taxon>NPAAA clade</taxon>
        <taxon>Hologalegina</taxon>
        <taxon>IRL clade</taxon>
        <taxon>Cicereae</taxon>
        <taxon>Cicer</taxon>
    </lineage>
</organism>
<evidence type="ECO:0000313" key="3">
    <source>
        <dbReference type="Proteomes" id="UP000087171"/>
    </source>
</evidence>
<dbReference type="OrthoDB" id="1429825at2759"/>
<evidence type="ECO:0000256" key="1">
    <source>
        <dbReference type="SAM" id="Coils"/>
    </source>
</evidence>
<evidence type="ECO:0000313" key="4">
    <source>
        <dbReference type="RefSeq" id="XP_027186226.1"/>
    </source>
</evidence>
<feature type="coiled-coil region" evidence="1">
    <location>
        <begin position="134"/>
        <end position="161"/>
    </location>
</feature>
<dbReference type="GeneID" id="101499348"/>
<name>A0A3Q7XR46_CICAR</name>
<feature type="compositionally biased region" description="Polar residues" evidence="2">
    <location>
        <begin position="8"/>
        <end position="20"/>
    </location>
</feature>
<dbReference type="PaxDb" id="3827-XP_004488505.1"/>
<accession>A0A3Q7XR46</accession>
<feature type="region of interest" description="Disordered" evidence="2">
    <location>
        <begin position="1"/>
        <end position="24"/>
    </location>
</feature>
<dbReference type="Pfam" id="PF03004">
    <property type="entry name" value="Transposase_24"/>
    <property type="match status" value="1"/>
</dbReference>
<keyword evidence="1" id="KW-0175">Coiled coil</keyword>